<reference evidence="1 2" key="1">
    <citation type="submission" date="2020-06" db="EMBL/GenBank/DDBJ databases">
        <title>REHAB project genomes.</title>
        <authorList>
            <person name="Shaw L.P."/>
        </authorList>
    </citation>
    <scope>NUCLEOTIDE SEQUENCE [LARGE SCALE GENOMIC DNA]</scope>
    <source>
        <strain evidence="1 2">RHB28-C13</strain>
    </source>
</reference>
<organism evidence="1 2">
    <name type="scientific">Escherichia fergusonii</name>
    <dbReference type="NCBI Taxonomy" id="564"/>
    <lineage>
        <taxon>Bacteria</taxon>
        <taxon>Pseudomonadati</taxon>
        <taxon>Pseudomonadota</taxon>
        <taxon>Gammaproteobacteria</taxon>
        <taxon>Enterobacterales</taxon>
        <taxon>Enterobacteriaceae</taxon>
        <taxon>Escherichia</taxon>
    </lineage>
</organism>
<sequence length="178" mass="20540">MTYQQAGRIAVLKRILGWVIFIPALVSTLISTLKFMNAKTVEQEGINAVMLDFTHVMIDMMRVNTPFLNLFWYNSPTPDFHNSMNIMFWVIFILIFVGLAMQDSGARMSRQARFLREGVEDQLILEKAKGSDGLTREQIESRIVVPHHTIFLQFFPLYILPVIVIVLGYFFFSLLGFI</sequence>
<dbReference type="InterPro" id="IPR025229">
    <property type="entry name" value="YniB-like"/>
</dbReference>
<proteinExistence type="predicted"/>
<dbReference type="EMBL" id="CP055675">
    <property type="protein sequence ID" value="QLN00176.1"/>
    <property type="molecule type" value="Genomic_DNA"/>
</dbReference>
<name>A0A7W3EK56_ESCFE</name>
<dbReference type="Proteomes" id="UP000510927">
    <property type="component" value="Chromosome"/>
</dbReference>
<gene>
    <name evidence="1" type="ORF">HVY52_10285</name>
</gene>
<dbReference type="AlphaFoldDB" id="A0A7W3EK56"/>
<dbReference type="RefSeq" id="WP_181203415.1">
    <property type="nucleotide sequence ID" value="NZ_CP055675.1"/>
</dbReference>
<dbReference type="Pfam" id="PF14002">
    <property type="entry name" value="YniB"/>
    <property type="match status" value="1"/>
</dbReference>
<accession>A0A7W3EK56</accession>
<evidence type="ECO:0000313" key="2">
    <source>
        <dbReference type="Proteomes" id="UP000510927"/>
    </source>
</evidence>
<protein>
    <submittedName>
        <fullName evidence="1">YniB family protein</fullName>
    </submittedName>
</protein>
<evidence type="ECO:0000313" key="1">
    <source>
        <dbReference type="EMBL" id="QLN00176.1"/>
    </source>
</evidence>